<dbReference type="EMBL" id="CP001810">
    <property type="protein sequence ID" value="ADL35677.1"/>
    <property type="molecule type" value="Genomic_DNA"/>
</dbReference>
<name>E0RVZ5_BUTPB</name>
<sequence length="261" mass="29680">MIDSNPNNMKDYIQLLQISLLTAVFLKKMRLIFVRHGEPDYANDCLTANGEIQAKATATRLEKENIKKIYSSPMGRAVATAVYTAKDHDLDINKLDFMHEIDWGDKDSDSQEKIPFDGHPWSLGYKLLTENPEYIGSNNWSSHPYFQKNRCSNYFEPISKGIDELLSEYGLKRENGFYRCVEKNDDTIALFAHGGSGAVLFSHILNMQFPAVLTMLPYGVCSVSVIAFDGEAGDMVIPRFEIFNDMKHLEKVKLEKMNFGK</sequence>
<dbReference type="STRING" id="515622.bpr_I2947"/>
<accession>E0RVZ5</accession>
<dbReference type="HOGENOM" id="CLU_072580_0_0_9"/>
<dbReference type="GO" id="GO:0016791">
    <property type="term" value="F:phosphatase activity"/>
    <property type="evidence" value="ECO:0007669"/>
    <property type="project" value="TreeGrafter"/>
</dbReference>
<dbReference type="Gene3D" id="3.40.50.1240">
    <property type="entry name" value="Phosphoglycerate mutase-like"/>
    <property type="match status" value="1"/>
</dbReference>
<keyword evidence="2" id="KW-1185">Reference proteome</keyword>
<dbReference type="InterPro" id="IPR013078">
    <property type="entry name" value="His_Pase_superF_clade-1"/>
</dbReference>
<dbReference type="Pfam" id="PF00300">
    <property type="entry name" value="His_Phos_1"/>
    <property type="match status" value="1"/>
</dbReference>
<evidence type="ECO:0000313" key="1">
    <source>
        <dbReference type="EMBL" id="ADL35677.1"/>
    </source>
</evidence>
<dbReference type="eggNOG" id="COG0406">
    <property type="taxonomic scope" value="Bacteria"/>
</dbReference>
<dbReference type="CDD" id="cd07067">
    <property type="entry name" value="HP_PGM_like"/>
    <property type="match status" value="1"/>
</dbReference>
<dbReference type="SMART" id="SM00855">
    <property type="entry name" value="PGAM"/>
    <property type="match status" value="1"/>
</dbReference>
<dbReference type="Proteomes" id="UP000001299">
    <property type="component" value="Chromosome 1"/>
</dbReference>
<evidence type="ECO:0000313" key="2">
    <source>
        <dbReference type="Proteomes" id="UP000001299"/>
    </source>
</evidence>
<dbReference type="SUPFAM" id="SSF53254">
    <property type="entry name" value="Phosphoglycerate mutase-like"/>
    <property type="match status" value="1"/>
</dbReference>
<dbReference type="AlphaFoldDB" id="E0RVZ5"/>
<organism evidence="1 2">
    <name type="scientific">Butyrivibrio proteoclasticus (strain ATCC 51982 / DSM 14932 / B316)</name>
    <name type="common">Clostridium proteoclasticum</name>
    <dbReference type="NCBI Taxonomy" id="515622"/>
    <lineage>
        <taxon>Bacteria</taxon>
        <taxon>Bacillati</taxon>
        <taxon>Bacillota</taxon>
        <taxon>Clostridia</taxon>
        <taxon>Lachnospirales</taxon>
        <taxon>Lachnospiraceae</taxon>
        <taxon>Butyrivibrio</taxon>
    </lineage>
</organism>
<dbReference type="PANTHER" id="PTHR48100">
    <property type="entry name" value="BROAD-SPECIFICITY PHOSPHATASE YOR283W-RELATED"/>
    <property type="match status" value="1"/>
</dbReference>
<dbReference type="InterPro" id="IPR050275">
    <property type="entry name" value="PGM_Phosphatase"/>
</dbReference>
<dbReference type="KEGG" id="bpb:bpr_I2947"/>
<dbReference type="InterPro" id="IPR029033">
    <property type="entry name" value="His_PPase_superfam"/>
</dbReference>
<proteinExistence type="predicted"/>
<reference evidence="1 2" key="1">
    <citation type="journal article" date="2010" name="PLoS ONE">
        <title>The glycobiome of the rumen bacterium Butyrivibrio proteoclasticus B316(T) highlights adaptation to a polysaccharide-rich environment.</title>
        <authorList>
            <person name="Kelly W.J."/>
            <person name="Leahy S.C."/>
            <person name="Altermann E."/>
            <person name="Yeoman C.J."/>
            <person name="Dunne J.C."/>
            <person name="Kong Z."/>
            <person name="Pacheco D.M."/>
            <person name="Li D."/>
            <person name="Noel S.J."/>
            <person name="Moon C.D."/>
            <person name="Cookson A.L."/>
            <person name="Attwood G.T."/>
        </authorList>
    </citation>
    <scope>NUCLEOTIDE SEQUENCE [LARGE SCALE GENOMIC DNA]</scope>
    <source>
        <strain evidence="2">ATCC 51982 / DSM 14932 / B316</strain>
    </source>
</reference>
<protein>
    <submittedName>
        <fullName evidence="1">Phosphoglycerate mutase family protein</fullName>
    </submittedName>
</protein>
<gene>
    <name evidence="1" type="ordered locus">bpr_I2947</name>
</gene>